<dbReference type="InterPro" id="IPR006172">
    <property type="entry name" value="DNA-dir_DNA_pol_B"/>
</dbReference>
<dbReference type="InterPro" id="IPR012337">
    <property type="entry name" value="RNaseH-like_sf"/>
</dbReference>
<evidence type="ECO:0000256" key="7">
    <source>
        <dbReference type="ARBA" id="ARBA00022723"/>
    </source>
</evidence>
<comment type="subcellular location">
    <subcellularLocation>
        <location evidence="1 15">Nucleus</location>
    </subcellularLocation>
</comment>
<dbReference type="CDD" id="cd05779">
    <property type="entry name" value="DNA_polB_epsilon_exo"/>
    <property type="match status" value="1"/>
</dbReference>
<dbReference type="Gene3D" id="3.30.342.10">
    <property type="entry name" value="DNA Polymerase, chain B, domain 1"/>
    <property type="match status" value="1"/>
</dbReference>
<dbReference type="GO" id="GO:0045004">
    <property type="term" value="P:DNA replication proofreading"/>
    <property type="evidence" value="ECO:0007669"/>
    <property type="project" value="TreeGrafter"/>
</dbReference>
<dbReference type="InterPro" id="IPR006133">
    <property type="entry name" value="DNA-dir_DNA_pol_B_exonuc"/>
</dbReference>
<gene>
    <name evidence="17" type="ORF">M513_12640</name>
    <name evidence="18" type="ORF">M514_12640</name>
</gene>
<keyword evidence="19" id="KW-1185">Reference proteome</keyword>
<evidence type="ECO:0000256" key="13">
    <source>
        <dbReference type="ARBA" id="ARBA00023125"/>
    </source>
</evidence>
<keyword evidence="4 15" id="KW-0808">Transferase</keyword>
<keyword evidence="14 15" id="KW-0539">Nucleus</keyword>
<dbReference type="InterPro" id="IPR013697">
    <property type="entry name" value="DNA_pol_e_suA_C"/>
</dbReference>
<dbReference type="Gene3D" id="3.90.1600.10">
    <property type="entry name" value="Palm domain of DNA polymerase"/>
    <property type="match status" value="1"/>
</dbReference>
<dbReference type="InterPro" id="IPR042087">
    <property type="entry name" value="DNA_pol_B_thumb"/>
</dbReference>
<proteinExistence type="inferred from homology"/>
<dbReference type="GO" id="GO:0000166">
    <property type="term" value="F:nucleotide binding"/>
    <property type="evidence" value="ECO:0007669"/>
    <property type="project" value="InterPro"/>
</dbReference>
<dbReference type="InterPro" id="IPR023211">
    <property type="entry name" value="DNA_pol_palm_dom_sf"/>
</dbReference>
<dbReference type="EMBL" id="KL367650">
    <property type="protein sequence ID" value="KFD60749.1"/>
    <property type="molecule type" value="Genomic_DNA"/>
</dbReference>
<keyword evidence="8 15" id="KW-0863">Zinc-finger</keyword>
<evidence type="ECO:0000256" key="2">
    <source>
        <dbReference type="ARBA" id="ARBA00005755"/>
    </source>
</evidence>
<keyword evidence="7 15" id="KW-0479">Metal-binding</keyword>
<name>A0A085LNF2_9BILA</name>
<keyword evidence="5 15" id="KW-0548">Nucleotidyltransferase</keyword>
<dbReference type="GO" id="GO:0006272">
    <property type="term" value="P:leading strand elongation"/>
    <property type="evidence" value="ECO:0007669"/>
    <property type="project" value="TreeGrafter"/>
</dbReference>
<evidence type="ECO:0000256" key="14">
    <source>
        <dbReference type="ARBA" id="ARBA00023242"/>
    </source>
</evidence>
<dbReference type="Pfam" id="PF22634">
    <property type="entry name" value="POL2_thumb"/>
    <property type="match status" value="1"/>
</dbReference>
<sequence length="2178" mass="249611">MSKETRELKTLRANIEHRFGYDLLKGSVQKTAWLINCHATELTNSDGRSVSAVEYYFIEGSGGKFKLLRIFKPYFYIAVQSEYIDEFASSVSKIFSGLVESSEVVWKNDLELANHLSGVKRCYVKLNFLSVSDLVSVRNEIMRKLESVSEPKFSDMDSSITTNAGNVKSSNGYQDYMDYITHISLYSYLREYDIPYHVRVAIDTKIFVGMWYNVTALDGKILEICPMKDMLSRPVRFISAVNACEIHLLKEPSILAFDIECTKAALKFPDPSFDNVMMISYMVNGQGFLIINRAVVSEDIEDFEYTPKPQFEGHFTVFNEADELALLGRFFDHFQRVAPDIVVTYNGDAFDWPFIDARASALGLDLYAALGFRRDKMGEYKSRQCSHMDVYRWVKRDSYLPMGSHNLKACTRMKLGYDPVDLDPEDLVPMAREEPQTVASYSVSDAVATYYLYMTYVHPFIFSLCTIIPMEPDENCLLAVQVLRKGSGTLCEALLMVEAFSHDIVFPNKKGFETKQFTTDGHLIMSETYVGGHVEALECGVFKADIPYEFHLNSATLQLLIDGLSETVQYACSSEGVSYEDVENFSEVCDNIRLKLTDLRDSPDRTDKPLIYHLDVGAMYPNIILTNRLQPSAVVNESICAKCIYNRPDAKCQKIMDWVWRGEILPANRSEYRNILHQLSNERFASSSVAAPKRYFHALSNEEKQEYENRRLKNYCRKAYGRNHDYRTEVRKTTICQREHSFYVDTIRAFRDRRYEYKCLQKKAKRELEDATANGDFEKVKMARSNVILFESLQIAHKCILNSFYGYVMRRGSRWHSMEMAGIVCHTGAQIIKKARMLIEHIGKPLELDTDGIWCMLPSSFPEKAVLKLKNGAGKVVLSYPAAVLNTMVRKNFTNDVYHVLENPVAKTYAIKSENTIAFEIDGPYQAMVLPSAKEEGKKLKKRFVCVLKSSFSYAVYNFDGSIAELKGFEVKRRGELQLIKLFQTSVFDGFLNGSSLNDVYRSVSSIANYWLDVLYSKGVDLPDSELFELISENRSLSRSLEDYNNQRSAPIVAAKRLAEFLGDEMIKQSGLNCRIVILKEPKGEPTSERAVPLAIFKADRYVSRHFLRRWLKRSDFSGDFEIREILDWAYYIDRLSSAVLKLVCIPAVLQGIPNPVPRVPLPDWVKNKVASKEKSRNQQKLTDIFKRALSKQTEINFEESEEVHSSPSRCKQKSELNGTRNLKRAEVPLISETEAPNPVNDSYIAVWLAQLKQRWLSERHEVKGRKRPSAPLNNVCPTAERGLFTLWIMVANDLQSVKLRVPRIFYVNQRVPKAVDSGEFYKKVNRILPHGRAAQFLYEYKVPDAKFERHIEDLSAEMSALDIEGIYETNVPLLFRVLMQLGNVCQVKQDFHQIKIPDEFSHDMLEAVAGDESKYRITDRTKMLYVYCYAQDVRSIWGFINPISKFGTVWIVDRSSLANHPNIGKLYSQERSGRMKAHPTRVFPEDNYSFEVKLLTDVKEVHSALNVALGKYHSEKHGPTIVYFVAPYETDFMQALGPSFTLFPLVKLRVVEIEKAFSVLDWQRVGCSKFIVHFLNLHYYASTFESLCDHIHIPIGNVPEEPILFTSDLTYARYLHRNGCVLWCSSTDQPDFGGKVNDDVRLSTDIDDPVELQVNKPAFWKDVCVELEVCSFPLAALLQSSRVVDQNDPDRFLSFHAPLPKKKRIKTLQSLNSYDSNESIVTTESFRLLKVMVHDWLKAVTVLQDVFADNQLIHFYRWLGSPRMLLYDPALKQALDSLIKKLFLMMTTELSQLGAQVVHANLNKIILCSNRLDRKEATSHTNFIVKSLQAKAEFSLIGLNIIRLWKVLLWLDPNNFGGVEIACSSNGTPQPELEDESGLTMNWQIVHFLPTAYGCQTNFDVIISGYILAVHQFLLSENEARSDEFSDVSSSHKLGSEAMDNQLRSFSCKLVREELVERLFNIVRKIQRNVSVKVGQGGFSSLFPHYIGTYLNMNNPALELCKSLCHILSLDKCISQDVENLKRNLLKLIGVGEFSDEAEWQDPSLSLILPNFICKQCNMSRNLDLCRDFELSEDCTRETWFCPRCRNSYALEDIEFRLVQHLNNFSRLYFSQDVICAACDEVKEDHFVKTCSCGGRFKCTLRASKVHQKLAVYRYIANKFDMPLFRSSFLVFYSQQF</sequence>
<dbReference type="Pfam" id="PF08490">
    <property type="entry name" value="DUF1744"/>
    <property type="match status" value="1"/>
</dbReference>
<dbReference type="Gene3D" id="3.30.420.10">
    <property type="entry name" value="Ribonuclease H-like superfamily/Ribonuclease H"/>
    <property type="match status" value="1"/>
</dbReference>
<dbReference type="FunFam" id="1.10.132.60:FF:000003">
    <property type="entry name" value="DNA polymerase epsilon catalytic subunit"/>
    <property type="match status" value="1"/>
</dbReference>
<dbReference type="SMART" id="SM01159">
    <property type="entry name" value="DUF1744"/>
    <property type="match status" value="1"/>
</dbReference>
<dbReference type="GO" id="GO:0006287">
    <property type="term" value="P:base-excision repair, gap-filling"/>
    <property type="evidence" value="ECO:0007669"/>
    <property type="project" value="TreeGrafter"/>
</dbReference>
<dbReference type="InterPro" id="IPR054475">
    <property type="entry name" value="Znf-DPOE"/>
</dbReference>
<dbReference type="InterPro" id="IPR043502">
    <property type="entry name" value="DNA/RNA_pol_sf"/>
</dbReference>
<comment type="catalytic activity">
    <reaction evidence="15">
        <text>DNA(n) + a 2'-deoxyribonucleoside 5'-triphosphate = DNA(n+1) + diphosphate</text>
        <dbReference type="Rhea" id="RHEA:22508"/>
        <dbReference type="Rhea" id="RHEA-COMP:17339"/>
        <dbReference type="Rhea" id="RHEA-COMP:17340"/>
        <dbReference type="ChEBI" id="CHEBI:33019"/>
        <dbReference type="ChEBI" id="CHEBI:61560"/>
        <dbReference type="ChEBI" id="CHEBI:173112"/>
        <dbReference type="EC" id="2.7.7.7"/>
    </reaction>
</comment>
<dbReference type="GO" id="GO:0051539">
    <property type="term" value="F:4 iron, 4 sulfur cluster binding"/>
    <property type="evidence" value="ECO:0007669"/>
    <property type="project" value="UniProtKB-KW"/>
</dbReference>
<evidence type="ECO:0000256" key="8">
    <source>
        <dbReference type="ARBA" id="ARBA00022771"/>
    </source>
</evidence>
<dbReference type="GO" id="GO:0000278">
    <property type="term" value="P:mitotic cell cycle"/>
    <property type="evidence" value="ECO:0007669"/>
    <property type="project" value="TreeGrafter"/>
</dbReference>
<keyword evidence="6 15" id="KW-0235">DNA replication</keyword>
<dbReference type="Pfam" id="PF22912">
    <property type="entry name" value="zf-DPOE"/>
    <property type="match status" value="1"/>
</dbReference>
<dbReference type="SMART" id="SM00486">
    <property type="entry name" value="POLBc"/>
    <property type="match status" value="1"/>
</dbReference>
<evidence type="ECO:0000256" key="9">
    <source>
        <dbReference type="ARBA" id="ARBA00022833"/>
    </source>
</evidence>
<evidence type="ECO:0000256" key="15">
    <source>
        <dbReference type="RuleBase" id="RU365029"/>
    </source>
</evidence>
<dbReference type="PANTHER" id="PTHR10670">
    <property type="entry name" value="DNA POLYMERASE EPSILON CATALYTIC SUBUNIT A"/>
    <property type="match status" value="1"/>
</dbReference>
<evidence type="ECO:0000256" key="1">
    <source>
        <dbReference type="ARBA" id="ARBA00004123"/>
    </source>
</evidence>
<dbReference type="Pfam" id="PF23250">
    <property type="entry name" value="zf_DPOE_2"/>
    <property type="match status" value="1"/>
</dbReference>
<protein>
    <recommendedName>
        <fullName evidence="15">DNA polymerase epsilon catalytic subunit</fullName>
        <ecNumber evidence="15">2.7.7.7</ecNumber>
    </recommendedName>
</protein>
<evidence type="ECO:0000256" key="3">
    <source>
        <dbReference type="ARBA" id="ARBA00022485"/>
    </source>
</evidence>
<dbReference type="FunFam" id="3.30.420.10:FF:000010">
    <property type="entry name" value="DNA polymerase epsilon catalytic subunit"/>
    <property type="match status" value="1"/>
</dbReference>
<comment type="similarity">
    <text evidence="2 15">Belongs to the DNA polymerase type-B family.</text>
</comment>
<dbReference type="Gene3D" id="1.10.132.60">
    <property type="entry name" value="DNA polymerase family B, C-terminal domain"/>
    <property type="match status" value="1"/>
</dbReference>
<dbReference type="GO" id="GO:0003887">
    <property type="term" value="F:DNA-directed DNA polymerase activity"/>
    <property type="evidence" value="ECO:0007669"/>
    <property type="project" value="UniProtKB-KW"/>
</dbReference>
<dbReference type="GO" id="GO:0008622">
    <property type="term" value="C:epsilon DNA polymerase complex"/>
    <property type="evidence" value="ECO:0007669"/>
    <property type="project" value="InterPro"/>
</dbReference>
<dbReference type="InterPro" id="IPR029703">
    <property type="entry name" value="POL2"/>
</dbReference>
<evidence type="ECO:0000256" key="6">
    <source>
        <dbReference type="ARBA" id="ARBA00022705"/>
    </source>
</evidence>
<keyword evidence="11 15" id="KW-0408">Iron</keyword>
<feature type="domain" description="DNA polymerase epsilon catalytic subunit A C-terminal" evidence="16">
    <location>
        <begin position="1463"/>
        <end position="1860"/>
    </location>
</feature>
<dbReference type="InterPro" id="IPR036397">
    <property type="entry name" value="RNaseH_sf"/>
</dbReference>
<evidence type="ECO:0000313" key="19">
    <source>
        <dbReference type="Proteomes" id="UP000030764"/>
    </source>
</evidence>
<feature type="non-terminal residue" evidence="17">
    <location>
        <position position="2178"/>
    </location>
</feature>
<dbReference type="Proteomes" id="UP000030758">
    <property type="component" value="Unassembled WGS sequence"/>
</dbReference>
<dbReference type="CDD" id="cd05535">
    <property type="entry name" value="POLBc_epsilon"/>
    <property type="match status" value="1"/>
</dbReference>
<reference evidence="17 19" key="1">
    <citation type="journal article" date="2014" name="Nat. Genet.">
        <title>Genome and transcriptome of the porcine whipworm Trichuris suis.</title>
        <authorList>
            <person name="Jex A.R."/>
            <person name="Nejsum P."/>
            <person name="Schwarz E.M."/>
            <person name="Hu L."/>
            <person name="Young N.D."/>
            <person name="Hall R.S."/>
            <person name="Korhonen P.K."/>
            <person name="Liao S."/>
            <person name="Thamsborg S."/>
            <person name="Xia J."/>
            <person name="Xu P."/>
            <person name="Wang S."/>
            <person name="Scheerlinck J.P."/>
            <person name="Hofmann A."/>
            <person name="Sternberg P.W."/>
            <person name="Wang J."/>
            <person name="Gasser R.B."/>
        </authorList>
    </citation>
    <scope>NUCLEOTIDE SEQUENCE [LARGE SCALE GENOMIC DNA]</scope>
    <source>
        <strain evidence="18">DCEP-RM93F</strain>
        <strain evidence="17">DCEP-RM93M</strain>
    </source>
</reference>
<dbReference type="GO" id="GO:0008270">
    <property type="term" value="F:zinc ion binding"/>
    <property type="evidence" value="ECO:0007669"/>
    <property type="project" value="UniProtKB-KW"/>
</dbReference>
<dbReference type="GO" id="GO:0003677">
    <property type="term" value="F:DNA binding"/>
    <property type="evidence" value="ECO:0007669"/>
    <property type="project" value="UniProtKB-KW"/>
</dbReference>
<evidence type="ECO:0000313" key="18">
    <source>
        <dbReference type="EMBL" id="KFD60749.1"/>
    </source>
</evidence>
<keyword evidence="10 15" id="KW-0239">DNA-directed DNA polymerase</keyword>
<dbReference type="SUPFAM" id="SSF53098">
    <property type="entry name" value="Ribonuclease H-like"/>
    <property type="match status" value="1"/>
</dbReference>
<dbReference type="GO" id="GO:0008310">
    <property type="term" value="F:single-stranded DNA 3'-5' DNA exonuclease activity"/>
    <property type="evidence" value="ECO:0007669"/>
    <property type="project" value="TreeGrafter"/>
</dbReference>
<dbReference type="GO" id="GO:0006297">
    <property type="term" value="P:nucleotide-excision repair, DNA gap filling"/>
    <property type="evidence" value="ECO:0007669"/>
    <property type="project" value="TreeGrafter"/>
</dbReference>
<dbReference type="SUPFAM" id="SSF56672">
    <property type="entry name" value="DNA/RNA polymerases"/>
    <property type="match status" value="1"/>
</dbReference>
<accession>A0A085LNF2</accession>
<dbReference type="Pfam" id="PF03104">
    <property type="entry name" value="DNA_pol_B_exo1"/>
    <property type="match status" value="1"/>
</dbReference>
<evidence type="ECO:0000256" key="11">
    <source>
        <dbReference type="ARBA" id="ARBA00023004"/>
    </source>
</evidence>
<organism evidence="17 19">
    <name type="scientific">Trichuris suis</name>
    <name type="common">pig whipworm</name>
    <dbReference type="NCBI Taxonomy" id="68888"/>
    <lineage>
        <taxon>Eukaryota</taxon>
        <taxon>Metazoa</taxon>
        <taxon>Ecdysozoa</taxon>
        <taxon>Nematoda</taxon>
        <taxon>Enoplea</taxon>
        <taxon>Dorylaimia</taxon>
        <taxon>Trichinellida</taxon>
        <taxon>Trichuridae</taxon>
        <taxon>Trichuris</taxon>
    </lineage>
</organism>
<evidence type="ECO:0000256" key="12">
    <source>
        <dbReference type="ARBA" id="ARBA00023014"/>
    </source>
</evidence>
<evidence type="ECO:0000256" key="10">
    <source>
        <dbReference type="ARBA" id="ARBA00022932"/>
    </source>
</evidence>
<keyword evidence="3 15" id="KW-0004">4Fe-4S</keyword>
<dbReference type="PANTHER" id="PTHR10670:SF0">
    <property type="entry name" value="DNA POLYMERASE EPSILON CATALYTIC SUBUNIT A"/>
    <property type="match status" value="1"/>
</dbReference>
<keyword evidence="12 15" id="KW-0411">Iron-sulfur</keyword>
<evidence type="ECO:0000256" key="4">
    <source>
        <dbReference type="ARBA" id="ARBA00022679"/>
    </source>
</evidence>
<comment type="cofactor">
    <cofactor evidence="15">
        <name>[4Fe-4S] cluster</name>
        <dbReference type="ChEBI" id="CHEBI:49883"/>
    </cofactor>
</comment>
<comment type="function">
    <text evidence="15">DNA polymerase II participates in chromosomal DNA replication.</text>
</comment>
<keyword evidence="13 15" id="KW-0238">DNA-binding</keyword>
<keyword evidence="9 15" id="KW-0862">Zinc</keyword>
<evidence type="ECO:0000256" key="5">
    <source>
        <dbReference type="ARBA" id="ARBA00022695"/>
    </source>
</evidence>
<evidence type="ECO:0000259" key="16">
    <source>
        <dbReference type="SMART" id="SM01159"/>
    </source>
</evidence>
<dbReference type="EMBL" id="KL363368">
    <property type="protein sequence ID" value="KFD46498.1"/>
    <property type="molecule type" value="Genomic_DNA"/>
</dbReference>
<dbReference type="Proteomes" id="UP000030764">
    <property type="component" value="Unassembled WGS sequence"/>
</dbReference>
<dbReference type="InterPro" id="IPR055191">
    <property type="entry name" value="POL2_thumb"/>
</dbReference>
<evidence type="ECO:0000313" key="17">
    <source>
        <dbReference type="EMBL" id="KFD46498.1"/>
    </source>
</evidence>
<dbReference type="EC" id="2.7.7.7" evidence="15"/>